<keyword evidence="4 5" id="KW-0413">Isomerase</keyword>
<dbReference type="EC" id="5.2.1.8" evidence="2 5"/>
<dbReference type="PROSITE" id="PS50059">
    <property type="entry name" value="FKBP_PPIASE"/>
    <property type="match status" value="1"/>
</dbReference>
<gene>
    <name evidence="9" type="ORF">MPOL1434_LOCUS1152</name>
</gene>
<feature type="signal peptide" evidence="7">
    <location>
        <begin position="1"/>
        <end position="27"/>
    </location>
</feature>
<dbReference type="PANTHER" id="PTHR43811:SF19">
    <property type="entry name" value="39 KDA FK506-BINDING NUCLEAR PROTEIN"/>
    <property type="match status" value="1"/>
</dbReference>
<dbReference type="InterPro" id="IPR046357">
    <property type="entry name" value="PPIase_dom_sf"/>
</dbReference>
<dbReference type="SUPFAM" id="SSF54534">
    <property type="entry name" value="FKBP-like"/>
    <property type="match status" value="1"/>
</dbReference>
<protein>
    <recommendedName>
        <fullName evidence="2 5">peptidylprolyl isomerase</fullName>
        <ecNumber evidence="2 5">5.2.1.8</ecNumber>
    </recommendedName>
</protein>
<reference evidence="9" key="1">
    <citation type="submission" date="2021-01" db="EMBL/GenBank/DDBJ databases">
        <authorList>
            <person name="Corre E."/>
            <person name="Pelletier E."/>
            <person name="Niang G."/>
            <person name="Scheremetjew M."/>
            <person name="Finn R."/>
            <person name="Kale V."/>
            <person name="Holt S."/>
            <person name="Cochrane G."/>
            <person name="Meng A."/>
            <person name="Brown T."/>
            <person name="Cohen L."/>
        </authorList>
    </citation>
    <scope>NUCLEOTIDE SEQUENCE</scope>
    <source>
        <strain evidence="9">CCMP3303</strain>
    </source>
</reference>
<comment type="catalytic activity">
    <reaction evidence="1 5">
        <text>[protein]-peptidylproline (omega=180) = [protein]-peptidylproline (omega=0)</text>
        <dbReference type="Rhea" id="RHEA:16237"/>
        <dbReference type="Rhea" id="RHEA-COMP:10747"/>
        <dbReference type="Rhea" id="RHEA-COMP:10748"/>
        <dbReference type="ChEBI" id="CHEBI:83833"/>
        <dbReference type="ChEBI" id="CHEBI:83834"/>
        <dbReference type="EC" id="5.2.1.8"/>
    </reaction>
</comment>
<organism evidence="9">
    <name type="scientific">Minutocellus polymorphus</name>
    <dbReference type="NCBI Taxonomy" id="265543"/>
    <lineage>
        <taxon>Eukaryota</taxon>
        <taxon>Sar</taxon>
        <taxon>Stramenopiles</taxon>
        <taxon>Ochrophyta</taxon>
        <taxon>Bacillariophyta</taxon>
        <taxon>Mediophyceae</taxon>
        <taxon>Cymatosirophycidae</taxon>
        <taxon>Cymatosirales</taxon>
        <taxon>Cymatosiraceae</taxon>
        <taxon>Minutocellus</taxon>
    </lineage>
</organism>
<dbReference type="EMBL" id="HBEJ01001961">
    <property type="protein sequence ID" value="CAD8360871.1"/>
    <property type="molecule type" value="Transcribed_RNA"/>
</dbReference>
<keyword evidence="6" id="KW-0812">Transmembrane</keyword>
<dbReference type="Pfam" id="PF00254">
    <property type="entry name" value="FKBP_C"/>
    <property type="match status" value="1"/>
</dbReference>
<dbReference type="GO" id="GO:0003755">
    <property type="term" value="F:peptidyl-prolyl cis-trans isomerase activity"/>
    <property type="evidence" value="ECO:0007669"/>
    <property type="project" value="UniProtKB-KW"/>
</dbReference>
<evidence type="ECO:0000256" key="4">
    <source>
        <dbReference type="ARBA" id="ARBA00023235"/>
    </source>
</evidence>
<name>A0A7S0FI25_9STRA</name>
<dbReference type="InterPro" id="IPR001179">
    <property type="entry name" value="PPIase_FKBP_dom"/>
</dbReference>
<evidence type="ECO:0000313" key="9">
    <source>
        <dbReference type="EMBL" id="CAD8360871.1"/>
    </source>
</evidence>
<keyword evidence="3 5" id="KW-0697">Rotamase</keyword>
<evidence type="ECO:0000256" key="1">
    <source>
        <dbReference type="ARBA" id="ARBA00000971"/>
    </source>
</evidence>
<evidence type="ECO:0000259" key="8">
    <source>
        <dbReference type="PROSITE" id="PS50059"/>
    </source>
</evidence>
<dbReference type="AlphaFoldDB" id="A0A7S0FI25"/>
<feature type="transmembrane region" description="Helical" evidence="6">
    <location>
        <begin position="183"/>
        <end position="202"/>
    </location>
</feature>
<evidence type="ECO:0000256" key="3">
    <source>
        <dbReference type="ARBA" id="ARBA00023110"/>
    </source>
</evidence>
<evidence type="ECO:0000256" key="5">
    <source>
        <dbReference type="PROSITE-ProRule" id="PRU00277"/>
    </source>
</evidence>
<feature type="chain" id="PRO_5030671861" description="peptidylprolyl isomerase" evidence="7">
    <location>
        <begin position="28"/>
        <end position="207"/>
    </location>
</feature>
<keyword evidence="6" id="KW-0472">Membrane</keyword>
<dbReference type="PANTHER" id="PTHR43811">
    <property type="entry name" value="FKBP-TYPE PEPTIDYL-PROLYL CIS-TRANS ISOMERASE FKPA"/>
    <property type="match status" value="1"/>
</dbReference>
<evidence type="ECO:0000256" key="7">
    <source>
        <dbReference type="SAM" id="SignalP"/>
    </source>
</evidence>
<keyword evidence="6" id="KW-1133">Transmembrane helix</keyword>
<sequence length="207" mass="21879">MGRISFVPAAQMVLLIAAILSAPCTFAFSPVSSTNVRVSNHIFLSSTADDSASDGPFESYSPGSSLIYKELASGEGEPCEDGDVLTVAYKGKLFGSSGKQFDQSDKWIFKKAGGNCMPGFDQGLNSAKVNSKRIVRIPPELAYGSRGKGSIIPPNSDLEFEIEIKNIAKGLVGSAKLFGEERILGGLAIIAFMGIVPMLPPIPGMNQ</sequence>
<accession>A0A7S0FI25</accession>
<proteinExistence type="predicted"/>
<dbReference type="Gene3D" id="3.10.50.40">
    <property type="match status" value="1"/>
</dbReference>
<keyword evidence="7" id="KW-0732">Signal</keyword>
<evidence type="ECO:0000256" key="2">
    <source>
        <dbReference type="ARBA" id="ARBA00013194"/>
    </source>
</evidence>
<evidence type="ECO:0000256" key="6">
    <source>
        <dbReference type="SAM" id="Phobius"/>
    </source>
</evidence>
<feature type="domain" description="PPIase FKBP-type" evidence="8">
    <location>
        <begin position="82"/>
        <end position="168"/>
    </location>
</feature>